<evidence type="ECO:0000313" key="3">
    <source>
        <dbReference type="Proteomes" id="UP000735302"/>
    </source>
</evidence>
<dbReference type="EMBL" id="BLXT01003776">
    <property type="protein sequence ID" value="GFO06519.1"/>
    <property type="molecule type" value="Genomic_DNA"/>
</dbReference>
<proteinExistence type="predicted"/>
<dbReference type="PANTHER" id="PTHR15535">
    <property type="entry name" value="TRANSMEMBRANE PROTEIN 2-RELATED"/>
    <property type="match status" value="1"/>
</dbReference>
<gene>
    <name evidence="2" type="ORF">PoB_003302400</name>
</gene>
<dbReference type="Pfam" id="PF24605">
    <property type="entry name" value="CEMIP_X"/>
    <property type="match status" value="1"/>
</dbReference>
<organism evidence="2 3">
    <name type="scientific">Plakobranchus ocellatus</name>
    <dbReference type="NCBI Taxonomy" id="259542"/>
    <lineage>
        <taxon>Eukaryota</taxon>
        <taxon>Metazoa</taxon>
        <taxon>Spiralia</taxon>
        <taxon>Lophotrochozoa</taxon>
        <taxon>Mollusca</taxon>
        <taxon>Gastropoda</taxon>
        <taxon>Heterobranchia</taxon>
        <taxon>Euthyneura</taxon>
        <taxon>Panpulmonata</taxon>
        <taxon>Sacoglossa</taxon>
        <taxon>Placobranchoidea</taxon>
        <taxon>Plakobranchidae</taxon>
        <taxon>Plakobranchus</taxon>
    </lineage>
</organism>
<keyword evidence="3" id="KW-1185">Reference proteome</keyword>
<comment type="caution">
    <text evidence="2">The sequence shown here is derived from an EMBL/GenBank/DDBJ whole genome shotgun (WGS) entry which is preliminary data.</text>
</comment>
<dbReference type="InterPro" id="IPR052252">
    <property type="entry name" value="CEMIP/CEMIP2"/>
</dbReference>
<keyword evidence="2" id="KW-0812">Transmembrane</keyword>
<dbReference type="AlphaFoldDB" id="A0AAV4AJA6"/>
<feature type="domain" description="CEMIP" evidence="1">
    <location>
        <begin position="86"/>
        <end position="243"/>
    </location>
</feature>
<reference evidence="2 3" key="1">
    <citation type="journal article" date="2021" name="Elife">
        <title>Chloroplast acquisition without the gene transfer in kleptoplastic sea slugs, Plakobranchus ocellatus.</title>
        <authorList>
            <person name="Maeda T."/>
            <person name="Takahashi S."/>
            <person name="Yoshida T."/>
            <person name="Shimamura S."/>
            <person name="Takaki Y."/>
            <person name="Nagai Y."/>
            <person name="Toyoda A."/>
            <person name="Suzuki Y."/>
            <person name="Arimoto A."/>
            <person name="Ishii H."/>
            <person name="Satoh N."/>
            <person name="Nishiyama T."/>
            <person name="Hasebe M."/>
            <person name="Maruyama T."/>
            <person name="Minagawa J."/>
            <person name="Obokata J."/>
            <person name="Shigenobu S."/>
        </authorList>
    </citation>
    <scope>NUCLEOTIDE SEQUENCE [LARGE SCALE GENOMIC DNA]</scope>
</reference>
<sequence length="287" mass="31782">MNGNASTPQWIIYDGTGNTNIRDYDGTLTGLHDVQIVQDRPFFTEPGCLSKPDWGLALCRRNYFQLVVRGDTGVLEYSYRGQYPVTISKDKQPQDPYIQSGEKGHKFILVANESYTIRFNDSVGEPPRDILLRPRFGLQNNEVVRLALCLPKNTTQFKIKNDLMGVNTNTIQWVNSTAEVDADTTMKAYFWDQPNGYLYFKLSSPYALDDPDQRCPGNQCADVSIERVIGDNEPAVCESAVTPYIHPDSQSFEQLVEPGCNGTSSGAGLGAPIESGFVPPSSVGTCM</sequence>
<dbReference type="Proteomes" id="UP000735302">
    <property type="component" value="Unassembled WGS sequence"/>
</dbReference>
<protein>
    <submittedName>
        <fullName evidence="2">Transmembrane protein 2-like</fullName>
    </submittedName>
</protein>
<keyword evidence="2" id="KW-0472">Membrane</keyword>
<evidence type="ECO:0000313" key="2">
    <source>
        <dbReference type="EMBL" id="GFO06519.1"/>
    </source>
</evidence>
<evidence type="ECO:0000259" key="1">
    <source>
        <dbReference type="Pfam" id="PF24605"/>
    </source>
</evidence>
<dbReference type="InterPro" id="IPR055400">
    <property type="entry name" value="CEMIP_X"/>
</dbReference>
<accession>A0AAV4AJA6</accession>
<name>A0AAV4AJA6_9GAST</name>